<name>A0A0F6QX54_9CORY</name>
<evidence type="ECO:0000313" key="4">
    <source>
        <dbReference type="EMBL" id="AKE38468.1"/>
    </source>
</evidence>
<dbReference type="Proteomes" id="UP000033566">
    <property type="component" value="Chromosome"/>
</dbReference>
<dbReference type="Pfam" id="PF07553">
    <property type="entry name" value="Lipoprotein_Ltp"/>
    <property type="match status" value="3"/>
</dbReference>
<feature type="domain" description="Putative host cell surface-exposed lipoprotein Ltp-like HTH region" evidence="3">
    <location>
        <begin position="98"/>
        <end position="143"/>
    </location>
</feature>
<dbReference type="STRING" id="161896.UL81_02435"/>
<dbReference type="AlphaFoldDB" id="A0A0F6QX54"/>
<feature type="region of interest" description="Disordered" evidence="1">
    <location>
        <begin position="75"/>
        <end position="96"/>
    </location>
</feature>
<dbReference type="OrthoDB" id="2004788at2"/>
<keyword evidence="5" id="KW-1185">Reference proteome</keyword>
<dbReference type="InterPro" id="IPR036388">
    <property type="entry name" value="WH-like_DNA-bd_sf"/>
</dbReference>
<organism evidence="4 5">
    <name type="scientific">Corynebacterium camporealensis</name>
    <dbReference type="NCBI Taxonomy" id="161896"/>
    <lineage>
        <taxon>Bacteria</taxon>
        <taxon>Bacillati</taxon>
        <taxon>Actinomycetota</taxon>
        <taxon>Actinomycetes</taxon>
        <taxon>Mycobacteriales</taxon>
        <taxon>Corynebacteriaceae</taxon>
        <taxon>Corynebacterium</taxon>
    </lineage>
</organism>
<keyword evidence="2" id="KW-0812">Transmembrane</keyword>
<dbReference type="HOGENOM" id="CLU_1127591_0_0_11"/>
<protein>
    <recommendedName>
        <fullName evidence="3">Putative host cell surface-exposed lipoprotein Ltp-like HTH region domain-containing protein</fullName>
    </recommendedName>
</protein>
<gene>
    <name evidence="4" type="ORF">UL81_02435</name>
</gene>
<dbReference type="EMBL" id="CP011311">
    <property type="protein sequence ID" value="AKE38468.1"/>
    <property type="molecule type" value="Genomic_DNA"/>
</dbReference>
<evidence type="ECO:0000259" key="3">
    <source>
        <dbReference type="Pfam" id="PF07553"/>
    </source>
</evidence>
<dbReference type="KEGG" id="ccj:UL81_02435"/>
<reference evidence="4 5" key="1">
    <citation type="journal article" date="2015" name="Genome Announc.">
        <title>Complete Genome Sequence of Corynebacterium camporealensis DSM 44610, Isolated from the Milk of a Manchega Sheep with Subclinical Mastitis.</title>
        <authorList>
            <person name="Ruckert C."/>
            <person name="Albersmeier A."/>
            <person name="Winkler A."/>
            <person name="Tauch A."/>
        </authorList>
    </citation>
    <scope>NUCLEOTIDE SEQUENCE [LARGE SCALE GENOMIC DNA]</scope>
    <source>
        <strain evidence="4 5">DSM 44610</strain>
    </source>
</reference>
<feature type="domain" description="Putative host cell surface-exposed lipoprotein Ltp-like HTH region" evidence="3">
    <location>
        <begin position="146"/>
        <end position="193"/>
    </location>
</feature>
<evidence type="ECO:0000256" key="1">
    <source>
        <dbReference type="SAM" id="MobiDB-lite"/>
    </source>
</evidence>
<proteinExistence type="predicted"/>
<keyword evidence="2" id="KW-0472">Membrane</keyword>
<feature type="compositionally biased region" description="Pro residues" evidence="1">
    <location>
        <begin position="23"/>
        <end position="33"/>
    </location>
</feature>
<feature type="region of interest" description="Disordered" evidence="1">
    <location>
        <begin position="1"/>
        <end position="45"/>
    </location>
</feature>
<dbReference type="PATRIC" id="fig|161896.4.peg.478"/>
<sequence>MTSPYGNPNEQRRSSPYDSSLPPADPTPQQPPRRAPRKKGKDSKERALKWGVGIFSVVAFIGILFGMFGDNSGSGPVRYSSEEPSGSSLLADNDPNDQDAALAKAESYMSYSNFSKEGLFRQLHSEHGEGFSDEAARYAVDTIDIDWNEKAVASANAHTKNSDISRAGLEHLLTSDRGLAFTEEETQFALDNMEPVDWNEQAFKAAQQVYDNGTRDRETLHHILTSDTGKRFTEEEAEYAMDKLGV</sequence>
<dbReference type="RefSeq" id="WP_052097786.1">
    <property type="nucleotide sequence ID" value="NZ_CP011311.1"/>
</dbReference>
<dbReference type="InterPro" id="IPR011434">
    <property type="entry name" value="Ltp-like_HTH"/>
</dbReference>
<feature type="transmembrane region" description="Helical" evidence="2">
    <location>
        <begin position="47"/>
        <end position="68"/>
    </location>
</feature>
<keyword evidence="2" id="KW-1133">Transmembrane helix</keyword>
<dbReference type="Gene3D" id="1.10.10.10">
    <property type="entry name" value="Winged helix-like DNA-binding domain superfamily/Winged helix DNA-binding domain"/>
    <property type="match status" value="3"/>
</dbReference>
<evidence type="ECO:0000256" key="2">
    <source>
        <dbReference type="SAM" id="Phobius"/>
    </source>
</evidence>
<evidence type="ECO:0000313" key="5">
    <source>
        <dbReference type="Proteomes" id="UP000033566"/>
    </source>
</evidence>
<accession>A0A0F6QX54</accession>
<feature type="domain" description="Putative host cell surface-exposed lipoprotein Ltp-like HTH region" evidence="3">
    <location>
        <begin position="197"/>
        <end position="244"/>
    </location>
</feature>